<feature type="active site" evidence="3">
    <location>
        <position position="390"/>
    </location>
</feature>
<dbReference type="PROSITE" id="PS00330">
    <property type="entry name" value="HEMOLYSIN_CALCIUM"/>
    <property type="match status" value="1"/>
</dbReference>
<dbReference type="GO" id="GO:0006508">
    <property type="term" value="P:proteolysis"/>
    <property type="evidence" value="ECO:0007669"/>
    <property type="project" value="UniProtKB-KW"/>
</dbReference>
<dbReference type="InterPro" id="IPR001300">
    <property type="entry name" value="Peptidase_C2_calpain_cat"/>
</dbReference>
<keyword evidence="3" id="KW-0788">Thiol protease</keyword>
<comment type="subcellular location">
    <subcellularLocation>
        <location evidence="1">Secreted</location>
    </subcellularLocation>
</comment>
<dbReference type="Gene3D" id="2.150.10.10">
    <property type="entry name" value="Serralysin-like metalloprotease, C-terminal"/>
    <property type="match status" value="2"/>
</dbReference>
<evidence type="ECO:0000256" key="2">
    <source>
        <dbReference type="ARBA" id="ARBA00022525"/>
    </source>
</evidence>
<name>A0A7M2WYZ9_9BACT</name>
<dbReference type="SUPFAM" id="SSF54001">
    <property type="entry name" value="Cysteine proteinases"/>
    <property type="match status" value="1"/>
</dbReference>
<evidence type="ECO:0000256" key="4">
    <source>
        <dbReference type="SAM" id="MobiDB-lite"/>
    </source>
</evidence>
<dbReference type="PANTHER" id="PTHR38340">
    <property type="entry name" value="S-LAYER PROTEIN"/>
    <property type="match status" value="1"/>
</dbReference>
<dbReference type="Proteomes" id="UP000593765">
    <property type="component" value="Chromosome"/>
</dbReference>
<dbReference type="PANTHER" id="PTHR38340:SF1">
    <property type="entry name" value="S-LAYER PROTEIN"/>
    <property type="match status" value="1"/>
</dbReference>
<dbReference type="SUPFAM" id="SSF51120">
    <property type="entry name" value="beta-Roll"/>
    <property type="match status" value="2"/>
</dbReference>
<dbReference type="PROSITE" id="PS50203">
    <property type="entry name" value="CALPAIN_CAT"/>
    <property type="match status" value="1"/>
</dbReference>
<dbReference type="Pfam" id="PF00648">
    <property type="entry name" value="Peptidase_C2"/>
    <property type="match status" value="1"/>
</dbReference>
<gene>
    <name evidence="6" type="ORF">IPV69_05045</name>
</gene>
<dbReference type="AlphaFoldDB" id="A0A7M2WYZ9"/>
<dbReference type="Pfam" id="PF00353">
    <property type="entry name" value="HemolysinCabind"/>
    <property type="match status" value="2"/>
</dbReference>
<proteinExistence type="predicted"/>
<dbReference type="InterPro" id="IPR050557">
    <property type="entry name" value="RTX_toxin/Mannuronan_C5-epim"/>
</dbReference>
<keyword evidence="3" id="KW-0378">Hydrolase</keyword>
<reference evidence="6 7" key="1">
    <citation type="submission" date="2020-10" db="EMBL/GenBank/DDBJ databases">
        <title>Wide distribution of Phycisphaera-like planctomycetes from WD2101 soil group in peatlands and genome analysis of the first cultivated representative.</title>
        <authorList>
            <person name="Dedysh S.N."/>
            <person name="Beletsky A.V."/>
            <person name="Ivanova A."/>
            <person name="Kulichevskaya I.S."/>
            <person name="Suzina N.E."/>
            <person name="Philippov D.A."/>
            <person name="Rakitin A.L."/>
            <person name="Mardanov A.V."/>
            <person name="Ravin N.V."/>
        </authorList>
    </citation>
    <scope>NUCLEOTIDE SEQUENCE [LARGE SCALE GENOMIC DNA]</scope>
    <source>
        <strain evidence="6 7">M1803</strain>
    </source>
</reference>
<evidence type="ECO:0000313" key="7">
    <source>
        <dbReference type="Proteomes" id="UP000593765"/>
    </source>
</evidence>
<keyword evidence="2" id="KW-0964">Secreted</keyword>
<dbReference type="EMBL" id="CP063458">
    <property type="protein sequence ID" value="QOV90728.1"/>
    <property type="molecule type" value="Genomic_DNA"/>
</dbReference>
<feature type="region of interest" description="Disordered" evidence="4">
    <location>
        <begin position="101"/>
        <end position="125"/>
    </location>
</feature>
<evidence type="ECO:0000313" key="6">
    <source>
        <dbReference type="EMBL" id="QOV90728.1"/>
    </source>
</evidence>
<accession>A0A7M2WYZ9</accession>
<evidence type="ECO:0000259" key="5">
    <source>
        <dbReference type="PROSITE" id="PS50203"/>
    </source>
</evidence>
<dbReference type="GO" id="GO:0005576">
    <property type="term" value="C:extracellular region"/>
    <property type="evidence" value="ECO:0007669"/>
    <property type="project" value="UniProtKB-SubCell"/>
</dbReference>
<dbReference type="KEGG" id="hbs:IPV69_05045"/>
<dbReference type="InterPro" id="IPR038765">
    <property type="entry name" value="Papain-like_cys_pep_sf"/>
</dbReference>
<keyword evidence="3" id="KW-0645">Protease</keyword>
<protein>
    <recommendedName>
        <fullName evidence="5">Calpain catalytic domain-containing protein</fullName>
    </recommendedName>
</protein>
<feature type="active site" evidence="3">
    <location>
        <position position="556"/>
    </location>
</feature>
<dbReference type="GO" id="GO:0004198">
    <property type="term" value="F:calcium-dependent cysteine-type endopeptidase activity"/>
    <property type="evidence" value="ECO:0007669"/>
    <property type="project" value="InterPro"/>
</dbReference>
<evidence type="ECO:0000256" key="1">
    <source>
        <dbReference type="ARBA" id="ARBA00004613"/>
    </source>
</evidence>
<dbReference type="GO" id="GO:0005509">
    <property type="term" value="F:calcium ion binding"/>
    <property type="evidence" value="ECO:0007669"/>
    <property type="project" value="InterPro"/>
</dbReference>
<keyword evidence="7" id="KW-1185">Reference proteome</keyword>
<dbReference type="RefSeq" id="WP_206293829.1">
    <property type="nucleotide sequence ID" value="NZ_CP063458.1"/>
</dbReference>
<dbReference type="InterPro" id="IPR001343">
    <property type="entry name" value="Hemolysn_Ca-bd"/>
</dbReference>
<evidence type="ECO:0000256" key="3">
    <source>
        <dbReference type="PROSITE-ProRule" id="PRU00239"/>
    </source>
</evidence>
<feature type="active site" evidence="3">
    <location>
        <position position="538"/>
    </location>
</feature>
<organism evidence="6 7">
    <name type="scientific">Humisphaera borealis</name>
    <dbReference type="NCBI Taxonomy" id="2807512"/>
    <lineage>
        <taxon>Bacteria</taxon>
        <taxon>Pseudomonadati</taxon>
        <taxon>Planctomycetota</taxon>
        <taxon>Phycisphaerae</taxon>
        <taxon>Tepidisphaerales</taxon>
        <taxon>Tepidisphaeraceae</taxon>
        <taxon>Humisphaera</taxon>
    </lineage>
</organism>
<dbReference type="PRINTS" id="PR00313">
    <property type="entry name" value="CABNDNGRPT"/>
</dbReference>
<feature type="domain" description="Calpain catalytic" evidence="5">
    <location>
        <begin position="344"/>
        <end position="593"/>
    </location>
</feature>
<dbReference type="InterPro" id="IPR011049">
    <property type="entry name" value="Serralysin-like_metalloprot_C"/>
</dbReference>
<dbReference type="InterPro" id="IPR018511">
    <property type="entry name" value="Hemolysin-typ_Ca-bd_CS"/>
</dbReference>
<sequence length="593" mass="62386">MKTASARRESSRLAAAVLESLEDRRHFNVTVNGTAGNDVINVSQQGSAIKVTLNGVTTTYANQPVFAVTVNGLAGNDQIAVSELITIPAFLNGGDGNDTLKGGNGPDTLDGGAGNDLLRGSGGGDTLRGMSGDDTLLGGFGDDILYGGQGNDYVDGEQDNDYVNGNGQADPIGPVIINANLQRVTFSTGSTAAPSPAFSTASTAMSLTKTTSVSYAIFYTDNDTCRGGDGNDTIEGMGGTDAVYGDGGDDVVYGNAGNDRVYGGAGNNFLLGGDGDDVLVSIGGGTSDRLWGEKGIDSFWMDDARTTELNMDGDTAEYAGSNFHFVSQFENNVIRNNGQTLQERPSKVLVGQNLMDPIALAPYVSFRDRPLFGAAGIRMNDIRQGDVGDCYFVGGLSATAKVNANRIRQSVVDLGDGTYAVRFFRSGVASYYRVDGDLPAVNGTPKYAKLGNGNSIWVAIMEKAFAYHRYFDGGTYAILELGRSSEPFDALAAQNADFWGTSGTNVLASIASQMNQGRAVVASSINALPNGLPYVNQHLYVVNSVDTAGGTITVRNPWGYDGAGNDANPQDGYYTFTASQFFTYFKKATWAKV</sequence>